<keyword evidence="2" id="KW-1185">Reference proteome</keyword>
<proteinExistence type="predicted"/>
<dbReference type="Proteomes" id="UP000768646">
    <property type="component" value="Unassembled WGS sequence"/>
</dbReference>
<organism evidence="1 2">
    <name type="scientific">Pneumocystis oryctolagi</name>
    <dbReference type="NCBI Taxonomy" id="42067"/>
    <lineage>
        <taxon>Eukaryota</taxon>
        <taxon>Fungi</taxon>
        <taxon>Dikarya</taxon>
        <taxon>Ascomycota</taxon>
        <taxon>Taphrinomycotina</taxon>
        <taxon>Pneumocystomycetes</taxon>
        <taxon>Pneumocystaceae</taxon>
        <taxon>Pneumocystis</taxon>
    </lineage>
</organism>
<sequence>MDDAISQFCSITCASLDEAKSYLDLSSMNLEQAIILYFESKSTEESSDFFIKQETVKEDAIQNQIEKDRFLFASQNDFLSNDLCSSVIENGDFFEIGPSNSTVKYARFYSNRGRKSVFDQSFSSIWEDDDFSETSKERSKKSRLAYLFRPPFDIIKNINLETAREKAKNNMLWVMVNLQDNTDFACQKLNRDLWKDQRVKDAIVENFVFLQYNAVSPDGILYQQFYPIKEYPHIAILDPRTGERVKVWSNSAIEPDSFLMELHDFLEKYSLDLNFKNPILQRSIIKNVEDMTESEQINTALIESIKEKNKSKNDKNASNENEVIIIPDDHTDINHCDVQCFSSLFKNISSIPPPEPDSTSTSVTYIQFRFSDGSKKVRRFNLSDKVSRLFEYIKSELPSNTREFRLMFNRIKLINELNRSLDDLKLKNVCITVEFA</sequence>
<evidence type="ECO:0000313" key="2">
    <source>
        <dbReference type="Proteomes" id="UP000768646"/>
    </source>
</evidence>
<protein>
    <submittedName>
        <fullName evidence="1">Uncharacterized protein</fullName>
    </submittedName>
</protein>
<evidence type="ECO:0000313" key="1">
    <source>
        <dbReference type="EMBL" id="KAG4305236.1"/>
    </source>
</evidence>
<accession>A0ACB7CBV4</accession>
<name>A0ACB7CBV4_9ASCO</name>
<reference evidence="1 2" key="1">
    <citation type="journal article" date="2021" name="Commun. Biol.">
        <title>Genomic insights into the host specific adaptation of the Pneumocystis genus.</title>
        <authorList>
            <person name="Cisse O.H."/>
            <person name="Ma L."/>
            <person name="Dekker J.P."/>
            <person name="Khil P.P."/>
            <person name="Youn J.-H."/>
            <person name="Brenchley J.M."/>
            <person name="Blair R."/>
            <person name="Pahar B."/>
            <person name="Chabe M."/>
            <person name="Van Rompay K.K.A."/>
            <person name="Keesler R."/>
            <person name="Sukura A."/>
            <person name="Hirsch V."/>
            <person name="Kutty G."/>
            <person name="Liu Y."/>
            <person name="Peng L."/>
            <person name="Chen J."/>
            <person name="Song J."/>
            <person name="Weissenbacher-Lang C."/>
            <person name="Xu J."/>
            <person name="Upham N.S."/>
            <person name="Stajich J.E."/>
            <person name="Cuomo C.A."/>
            <person name="Cushion M.T."/>
            <person name="Kovacs J.A."/>
        </authorList>
    </citation>
    <scope>NUCLEOTIDE SEQUENCE [LARGE SCALE GENOMIC DNA]</scope>
    <source>
        <strain evidence="1 2">RABM</strain>
    </source>
</reference>
<comment type="caution">
    <text evidence="1">The sequence shown here is derived from an EMBL/GenBank/DDBJ whole genome shotgun (WGS) entry which is preliminary data.</text>
</comment>
<gene>
    <name evidence="1" type="ORF">PORY_001406</name>
</gene>
<dbReference type="EMBL" id="JABTEG010000004">
    <property type="protein sequence ID" value="KAG4305236.1"/>
    <property type="molecule type" value="Genomic_DNA"/>
</dbReference>